<gene>
    <name evidence="2" type="ORF">MUK42_08399</name>
</gene>
<feature type="non-terminal residue" evidence="2">
    <location>
        <position position="1"/>
    </location>
</feature>
<dbReference type="AlphaFoldDB" id="A0A9E7EF49"/>
<name>A0A9E7EF49_9LILI</name>
<evidence type="ECO:0000313" key="3">
    <source>
        <dbReference type="Proteomes" id="UP001055439"/>
    </source>
</evidence>
<proteinExistence type="predicted"/>
<reference evidence="2" key="1">
    <citation type="submission" date="2022-05" db="EMBL/GenBank/DDBJ databases">
        <title>The Musa troglodytarum L. genome provides insights into the mechanism of non-climacteric behaviour and enrichment of carotenoids.</title>
        <authorList>
            <person name="Wang J."/>
        </authorList>
    </citation>
    <scope>NUCLEOTIDE SEQUENCE</scope>
    <source>
        <tissue evidence="2">Leaf</tissue>
    </source>
</reference>
<evidence type="ECO:0000256" key="1">
    <source>
        <dbReference type="SAM" id="MobiDB-lite"/>
    </source>
</evidence>
<sequence length="118" mass="12570">RQTHFLRLVSLLGGTYSYPARGSQYDKCRSPLRPKRFGDSRKTLITSNSSSHERHHGVAVLVEEPGSAAPSSVGSEGRLREEARGGGPGGPRDARGGGGAEACGRHGFRVRLGGGFRR</sequence>
<evidence type="ECO:0000313" key="2">
    <source>
        <dbReference type="EMBL" id="URD75803.1"/>
    </source>
</evidence>
<feature type="compositionally biased region" description="Gly residues" evidence="1">
    <location>
        <begin position="85"/>
        <end position="101"/>
    </location>
</feature>
<dbReference type="Proteomes" id="UP001055439">
    <property type="component" value="Chromosome 1"/>
</dbReference>
<dbReference type="EMBL" id="CP097502">
    <property type="protein sequence ID" value="URD75803.1"/>
    <property type="molecule type" value="Genomic_DNA"/>
</dbReference>
<feature type="region of interest" description="Disordered" evidence="1">
    <location>
        <begin position="21"/>
        <end position="118"/>
    </location>
</feature>
<organism evidence="2 3">
    <name type="scientific">Musa troglodytarum</name>
    <name type="common">fe'i banana</name>
    <dbReference type="NCBI Taxonomy" id="320322"/>
    <lineage>
        <taxon>Eukaryota</taxon>
        <taxon>Viridiplantae</taxon>
        <taxon>Streptophyta</taxon>
        <taxon>Embryophyta</taxon>
        <taxon>Tracheophyta</taxon>
        <taxon>Spermatophyta</taxon>
        <taxon>Magnoliopsida</taxon>
        <taxon>Liliopsida</taxon>
        <taxon>Zingiberales</taxon>
        <taxon>Musaceae</taxon>
        <taxon>Musa</taxon>
    </lineage>
</organism>
<keyword evidence="3" id="KW-1185">Reference proteome</keyword>
<protein>
    <submittedName>
        <fullName evidence="2">Uncharacterized protein</fullName>
    </submittedName>
</protein>
<accession>A0A9E7EF49</accession>